<comment type="similarity">
    <text evidence="2 8">Belongs to the PhoU family.</text>
</comment>
<sequence>MERHKMQRFFDEELKALNQKILKMALLTQESIHKSIDALKERNAELAGKVITDDAQIDFLENSIDDDVFNMIALHQPVASDLRFLMTALKVNADLERIADLAVDIAQRVVELVGQPLLKPLIDIPKLSAVAQKMIKDVIDAYINKDVALARQVCLSDTEADKLRDLIQNKLINDYMAKDPKSATRAVPLLLIARYLERICDHATNIAEDVIYMVEAKVVKHHHEKLKGEEGARE</sequence>
<evidence type="ECO:0000256" key="8">
    <source>
        <dbReference type="PIRNR" id="PIRNR003107"/>
    </source>
</evidence>
<comment type="subunit">
    <text evidence="3 8">Homodimer.</text>
</comment>
<dbReference type="KEGG" id="vai:BU251_06640"/>
<comment type="subcellular location">
    <subcellularLocation>
        <location evidence="1 8">Cytoplasm</location>
    </subcellularLocation>
</comment>
<organism evidence="10 11">
    <name type="scientific">Velamenicoccus archaeovorus</name>
    <dbReference type="NCBI Taxonomy" id="1930593"/>
    <lineage>
        <taxon>Bacteria</taxon>
        <taxon>Pseudomonadati</taxon>
        <taxon>Candidatus Omnitrophota</taxon>
        <taxon>Candidatus Velamenicoccus</taxon>
    </lineage>
</organism>
<evidence type="ECO:0000256" key="3">
    <source>
        <dbReference type="ARBA" id="ARBA00011738"/>
    </source>
</evidence>
<dbReference type="PANTHER" id="PTHR42930:SF3">
    <property type="entry name" value="PHOSPHATE-SPECIFIC TRANSPORT SYSTEM ACCESSORY PROTEIN PHOU"/>
    <property type="match status" value="1"/>
</dbReference>
<dbReference type="PIRSF" id="PIRSF003107">
    <property type="entry name" value="PhoU"/>
    <property type="match status" value="1"/>
</dbReference>
<feature type="domain" description="PhoU" evidence="9">
    <location>
        <begin position="125"/>
        <end position="210"/>
    </location>
</feature>
<dbReference type="GO" id="GO:0030643">
    <property type="term" value="P:intracellular phosphate ion homeostasis"/>
    <property type="evidence" value="ECO:0007669"/>
    <property type="project" value="InterPro"/>
</dbReference>
<evidence type="ECO:0000256" key="1">
    <source>
        <dbReference type="ARBA" id="ARBA00004496"/>
    </source>
</evidence>
<dbReference type="Pfam" id="PF01895">
    <property type="entry name" value="PhoU"/>
    <property type="match status" value="2"/>
</dbReference>
<dbReference type="GO" id="GO:0005737">
    <property type="term" value="C:cytoplasm"/>
    <property type="evidence" value="ECO:0007669"/>
    <property type="project" value="UniProtKB-SubCell"/>
</dbReference>
<dbReference type="InterPro" id="IPR026022">
    <property type="entry name" value="PhoU_dom"/>
</dbReference>
<dbReference type="InterPro" id="IPR028366">
    <property type="entry name" value="PhoU"/>
</dbReference>
<reference evidence="10 11" key="1">
    <citation type="submission" date="2017-01" db="EMBL/GenBank/DDBJ databases">
        <title>First insights into the biology of 'candidatus Vampirococcus archaeovorus'.</title>
        <authorList>
            <person name="Kizina J."/>
            <person name="Jordan S."/>
            <person name="Stueber K."/>
            <person name="Reinhardt R."/>
            <person name="Harder J."/>
        </authorList>
    </citation>
    <scope>NUCLEOTIDE SEQUENCE [LARGE SCALE GENOMIC DNA]</scope>
    <source>
        <strain evidence="10 11">LiM</strain>
    </source>
</reference>
<gene>
    <name evidence="10" type="ORF">BU251_06640</name>
</gene>
<evidence type="ECO:0000259" key="9">
    <source>
        <dbReference type="Pfam" id="PF01895"/>
    </source>
</evidence>
<keyword evidence="5 8" id="KW-0963">Cytoplasm</keyword>
<dbReference type="PANTHER" id="PTHR42930">
    <property type="entry name" value="PHOSPHATE-SPECIFIC TRANSPORT SYSTEM ACCESSORY PROTEIN PHOU"/>
    <property type="match status" value="1"/>
</dbReference>
<comment type="function">
    <text evidence="7 8">Plays a role in the regulation of phosphate uptake.</text>
</comment>
<dbReference type="GO" id="GO:0006817">
    <property type="term" value="P:phosphate ion transport"/>
    <property type="evidence" value="ECO:0007669"/>
    <property type="project" value="UniProtKB-KW"/>
</dbReference>
<dbReference type="SUPFAM" id="SSF109755">
    <property type="entry name" value="PhoU-like"/>
    <property type="match status" value="1"/>
</dbReference>
<keyword evidence="4 8" id="KW-0813">Transport</keyword>
<accession>A0A410P5G7</accession>
<dbReference type="EMBL" id="CP019384">
    <property type="protein sequence ID" value="QAT17416.1"/>
    <property type="molecule type" value="Genomic_DNA"/>
</dbReference>
<dbReference type="Proteomes" id="UP000287243">
    <property type="component" value="Chromosome"/>
</dbReference>
<evidence type="ECO:0000256" key="6">
    <source>
        <dbReference type="ARBA" id="ARBA00022592"/>
    </source>
</evidence>
<dbReference type="FunFam" id="1.20.58.220:FF:000004">
    <property type="entry name" value="Phosphate-specific transport system accessory protein PhoU"/>
    <property type="match status" value="1"/>
</dbReference>
<evidence type="ECO:0000256" key="7">
    <source>
        <dbReference type="ARBA" id="ARBA00056181"/>
    </source>
</evidence>
<proteinExistence type="inferred from homology"/>
<keyword evidence="6 8" id="KW-0592">Phosphate transport</keyword>
<evidence type="ECO:0000256" key="2">
    <source>
        <dbReference type="ARBA" id="ARBA00008107"/>
    </source>
</evidence>
<evidence type="ECO:0000313" key="11">
    <source>
        <dbReference type="Proteomes" id="UP000287243"/>
    </source>
</evidence>
<dbReference type="InterPro" id="IPR038078">
    <property type="entry name" value="PhoU-like_sf"/>
</dbReference>
<evidence type="ECO:0000256" key="4">
    <source>
        <dbReference type="ARBA" id="ARBA00022448"/>
    </source>
</evidence>
<feature type="domain" description="PhoU" evidence="9">
    <location>
        <begin position="21"/>
        <end position="109"/>
    </location>
</feature>
<dbReference type="AlphaFoldDB" id="A0A410P5G7"/>
<dbReference type="Gene3D" id="1.20.58.220">
    <property type="entry name" value="Phosphate transport system protein phou homolog 2, domain 2"/>
    <property type="match status" value="2"/>
</dbReference>
<evidence type="ECO:0000256" key="5">
    <source>
        <dbReference type="ARBA" id="ARBA00022490"/>
    </source>
</evidence>
<name>A0A410P5G7_VELA1</name>
<keyword evidence="11" id="KW-1185">Reference proteome</keyword>
<dbReference type="GO" id="GO:0045936">
    <property type="term" value="P:negative regulation of phosphate metabolic process"/>
    <property type="evidence" value="ECO:0007669"/>
    <property type="project" value="InterPro"/>
</dbReference>
<protein>
    <recommendedName>
        <fullName evidence="8">Phosphate-specific transport system accessory protein PhoU</fullName>
    </recommendedName>
</protein>
<dbReference type="NCBIfam" id="TIGR02135">
    <property type="entry name" value="phoU_full"/>
    <property type="match status" value="1"/>
</dbReference>
<evidence type="ECO:0000313" key="10">
    <source>
        <dbReference type="EMBL" id="QAT17416.1"/>
    </source>
</evidence>